<feature type="compositionally biased region" description="Low complexity" evidence="2">
    <location>
        <begin position="577"/>
        <end position="594"/>
    </location>
</feature>
<feature type="region of interest" description="Disordered" evidence="2">
    <location>
        <begin position="451"/>
        <end position="610"/>
    </location>
</feature>
<evidence type="ECO:0000256" key="2">
    <source>
        <dbReference type="SAM" id="MobiDB-lite"/>
    </source>
</evidence>
<dbReference type="InterPro" id="IPR015914">
    <property type="entry name" value="PAPs_N"/>
</dbReference>
<evidence type="ECO:0000256" key="4">
    <source>
        <dbReference type="SAM" id="SignalP"/>
    </source>
</evidence>
<reference evidence="16 17" key="4">
    <citation type="submission" date="2017-03" db="EMBL/GenBank/DDBJ databases">
        <authorList>
            <person name="Afonso C.L."/>
            <person name="Miller P.J."/>
            <person name="Scott M.A."/>
            <person name="Spackman E."/>
            <person name="Goraichik I."/>
            <person name="Dimitrov K.M."/>
            <person name="Suarez D.L."/>
            <person name="Swayne D.E."/>
        </authorList>
    </citation>
    <scope>NUCLEOTIDE SEQUENCE [LARGE SCALE GENOMIC DNA]</scope>
    <source>
        <strain evidence="10">6</strain>
        <strain evidence="17">6(3)</strain>
        <strain evidence="11">8</strain>
        <strain evidence="16">8(6)</strain>
    </source>
</reference>
<feature type="compositionally biased region" description="Low complexity" evidence="2">
    <location>
        <begin position="24"/>
        <end position="41"/>
    </location>
</feature>
<keyword evidence="1 4" id="KW-0732">Signal</keyword>
<feature type="compositionally biased region" description="Acidic residues" evidence="2">
    <location>
        <begin position="558"/>
        <end position="576"/>
    </location>
</feature>
<evidence type="ECO:0000313" key="10">
    <source>
        <dbReference type="EMBL" id="SMX76068.1"/>
    </source>
</evidence>
<evidence type="ECO:0000313" key="13">
    <source>
        <dbReference type="Proteomes" id="UP000094793"/>
    </source>
</evidence>
<dbReference type="Proteomes" id="UP000234327">
    <property type="component" value="Unassembled WGS sequence"/>
</dbReference>
<sequence>MSILSVSALLAALVAVPVPAHAGLTPAEPTQSPSTSPSTQPEADEESAISDVVLQVGADESSRNLSWMSENSGDGEVRWAKTSELEGSALPEDAHSAETSDSGLSTDLKRHYNHASMTGLEPDTEYSYQVGSEEDGYSAVAQFDTGGSGGDSEFLVFGDPQVGAGGGQPDDATGWDRTLNSGLETAQDPRFFFSLGDQVNSAGDQGQYEQYLAPEATQEVPQATTIGNHDVASKSYEQHFNRPNVSSDHGEGGLVASGGDYWFIDSGVLFININSNDSDTDEHAEFIDEVVAEHGDEARWTVLGFHHSIYSTATHNSDLDVKRLREAIPPVAARNDIDLVVSGHDHIYNRTFLMDAEGKKVESSDAGLEQEKEEGQTMYLTLTSSSGSKFYDYVPGLDWEAKSVHNDIPAFTRVRVSDEALRATTYEVPAEGAQQAEAQAASEQIDDVEITRSGDDAPEPGTDAGADADAEDAAASSDGSSADADSASADADGASAEADSVSAEADGASPEADGTDSSDGSNSADAGTSSDGAESDSDSDSERADSDAATAGTTDNDGTTEAEGATDNDGTTESDGADANAASAAPADSGTTSANSDSAADGGDLPRTGTQLGLPIGLGAGAVIIGAVLLLVSKRRRSLR</sequence>
<evidence type="ECO:0000256" key="3">
    <source>
        <dbReference type="SAM" id="Phobius"/>
    </source>
</evidence>
<dbReference type="Gene3D" id="3.60.21.10">
    <property type="match status" value="1"/>
</dbReference>
<dbReference type="EMBL" id="NRGX01000001">
    <property type="protein sequence ID" value="PCC19121.1"/>
    <property type="molecule type" value="Genomic_DNA"/>
</dbReference>
<dbReference type="EMBL" id="FXYZ01000004">
    <property type="protein sequence ID" value="SMX76068.1"/>
    <property type="molecule type" value="Genomic_DNA"/>
</dbReference>
<dbReference type="Proteomes" id="UP000218377">
    <property type="component" value="Unassembled WGS sequence"/>
</dbReference>
<dbReference type="GeneID" id="60905404"/>
<proteinExistence type="predicted"/>
<feature type="domain" description="Purple acid phosphatase N-terminal" evidence="6">
    <location>
        <begin position="51"/>
        <end position="145"/>
    </location>
</feature>
<reference evidence="14 15" key="3">
    <citation type="journal article" date="2017" name="Elife">
        <title>Extensive horizontal gene transfer in cheese-associated bacteria.</title>
        <authorList>
            <person name="Bonham K.S."/>
            <person name="Wolfe B.E."/>
            <person name="Dutton R.J."/>
        </authorList>
    </citation>
    <scope>NUCLEOTIDE SEQUENCE [LARGE SCALE GENOMIC DNA]</scope>
    <source>
        <strain evidence="9 15">962_8</strain>
        <strain evidence="8 14">JB5</strain>
    </source>
</reference>
<dbReference type="GO" id="GO:0003993">
    <property type="term" value="F:acid phosphatase activity"/>
    <property type="evidence" value="ECO:0007669"/>
    <property type="project" value="InterPro"/>
</dbReference>
<dbReference type="Proteomes" id="UP000297736">
    <property type="component" value="Unassembled WGS sequence"/>
</dbReference>
<dbReference type="Pfam" id="PF00149">
    <property type="entry name" value="Metallophos"/>
    <property type="match status" value="1"/>
</dbReference>
<reference evidence="7" key="1">
    <citation type="submission" date="2016-09" db="EMBL/GenBank/DDBJ databases">
        <title>Complete Genome Sequence of Brevibacterium aurantiacum SMQ-1335.</title>
        <authorList>
            <person name="de Melo A.G."/>
            <person name="Labrie S.J."/>
            <person name="Dumaresq J."/>
            <person name="Roberts R.J."/>
            <person name="Tremblay D.M."/>
            <person name="Moineau S."/>
        </authorList>
    </citation>
    <scope>NUCLEOTIDE SEQUENCE</scope>
    <source>
        <strain evidence="7">SMQ-1335</strain>
    </source>
</reference>
<accession>A0A2A3YQS3</accession>
<organism evidence="7 13">
    <name type="scientific">Brevibacterium aurantiacum</name>
    <dbReference type="NCBI Taxonomy" id="273384"/>
    <lineage>
        <taxon>Bacteria</taxon>
        <taxon>Bacillati</taxon>
        <taxon>Actinomycetota</taxon>
        <taxon>Actinomycetes</taxon>
        <taxon>Micrococcales</taxon>
        <taxon>Brevibacteriaceae</taxon>
        <taxon>Brevibacterium</taxon>
    </lineage>
</organism>
<dbReference type="PATRIC" id="fig|1703.10.peg.1055"/>
<dbReference type="EMBL" id="FXZI01000011">
    <property type="protein sequence ID" value="SMX99797.1"/>
    <property type="molecule type" value="Genomic_DNA"/>
</dbReference>
<accession>A0A1D7W134</accession>
<keyword evidence="3" id="KW-0472">Membrane</keyword>
<dbReference type="GO" id="GO:0046872">
    <property type="term" value="F:metal ion binding"/>
    <property type="evidence" value="ECO:0007669"/>
    <property type="project" value="InterPro"/>
</dbReference>
<reference evidence="13" key="2">
    <citation type="submission" date="2016-09" db="EMBL/GenBank/DDBJ databases">
        <title>Complete Genome Sequence of Brevibacterium linens SMQ-1335.</title>
        <authorList>
            <person name="de Melo A.G."/>
            <person name="Labrie S.J."/>
            <person name="Dumaresq J."/>
            <person name="Roberts R.J."/>
            <person name="Tremblay D.M."/>
            <person name="Moineau S."/>
        </authorList>
    </citation>
    <scope>NUCLEOTIDE SEQUENCE [LARGE SCALE GENOMIC DNA]</scope>
    <source>
        <strain evidence="13">SMQ-1335</strain>
    </source>
</reference>
<evidence type="ECO:0000259" key="6">
    <source>
        <dbReference type="Pfam" id="PF16656"/>
    </source>
</evidence>
<dbReference type="KEGG" id="blin:BLSMQ_1029"/>
<dbReference type="OrthoDB" id="9804511at2"/>
<feature type="transmembrane region" description="Helical" evidence="3">
    <location>
        <begin position="612"/>
        <end position="632"/>
    </location>
</feature>
<evidence type="ECO:0000313" key="16">
    <source>
        <dbReference type="Proteomes" id="UP000234300"/>
    </source>
</evidence>
<feature type="region of interest" description="Disordered" evidence="2">
    <location>
        <begin position="87"/>
        <end position="106"/>
    </location>
</feature>
<keyword evidence="3" id="KW-0812">Transmembrane</keyword>
<evidence type="ECO:0000313" key="8">
    <source>
        <dbReference type="EMBL" id="PCC19121.1"/>
    </source>
</evidence>
<dbReference type="NCBIfam" id="TIGR01167">
    <property type="entry name" value="LPXTG_anchor"/>
    <property type="match status" value="1"/>
</dbReference>
<evidence type="ECO:0000313" key="11">
    <source>
        <dbReference type="EMBL" id="SMX99797.1"/>
    </source>
</evidence>
<feature type="compositionally biased region" description="Low complexity" evidence="2">
    <location>
        <begin position="473"/>
        <end position="509"/>
    </location>
</feature>
<name>A0A1D7W134_BREAU</name>
<feature type="chain" id="PRO_5014267390" evidence="4">
    <location>
        <begin position="23"/>
        <end position="640"/>
    </location>
</feature>
<dbReference type="SUPFAM" id="SSF49363">
    <property type="entry name" value="Purple acid phosphatase, N-terminal domain"/>
    <property type="match status" value="1"/>
</dbReference>
<evidence type="ECO:0000256" key="1">
    <source>
        <dbReference type="ARBA" id="ARBA00022729"/>
    </source>
</evidence>
<gene>
    <name evidence="10" type="ORF">BAURA63_01363</name>
    <name evidence="11" type="ORF">BAURA86_02885</name>
    <name evidence="7" type="ORF">BLSMQ_1029</name>
    <name evidence="9" type="ORF">CIK65_15350</name>
    <name evidence="8" type="ORF">CIK79_12950</name>
    <name evidence="12" type="ORF">EB834_03750</name>
</gene>
<dbReference type="Proteomes" id="UP000234300">
    <property type="component" value="Unassembled WGS sequence"/>
</dbReference>
<evidence type="ECO:0000313" key="17">
    <source>
        <dbReference type="Proteomes" id="UP000234327"/>
    </source>
</evidence>
<dbReference type="SMR" id="A0A1D7W134"/>
<dbReference type="SUPFAM" id="SSF56300">
    <property type="entry name" value="Metallo-dependent phosphatases"/>
    <property type="match status" value="1"/>
</dbReference>
<dbReference type="InterPro" id="IPR008963">
    <property type="entry name" value="Purple_acid_Pase-like_N"/>
</dbReference>
<reference evidence="12 18" key="5">
    <citation type="submission" date="2018-10" db="EMBL/GenBank/DDBJ databases">
        <title>Brevibacterium genomes from Austrain hard cheese rinds.</title>
        <authorList>
            <person name="Anast J.M."/>
            <person name="Dzieciol M."/>
            <person name="Schultz D.L."/>
            <person name="Mann E."/>
            <person name="Wagner M."/>
            <person name="Schmitz-Esser S."/>
        </authorList>
    </citation>
    <scope>NUCLEOTIDE SEQUENCE [LARGE SCALE GENOMIC DNA]</scope>
    <source>
        <strain evidence="12 18">L261</strain>
    </source>
</reference>
<evidence type="ECO:0000313" key="18">
    <source>
        <dbReference type="Proteomes" id="UP000297736"/>
    </source>
</evidence>
<dbReference type="EMBL" id="NRGQ01000026">
    <property type="protein sequence ID" value="PCC41686.1"/>
    <property type="molecule type" value="Genomic_DNA"/>
</dbReference>
<feature type="signal peptide" evidence="4">
    <location>
        <begin position="1"/>
        <end position="22"/>
    </location>
</feature>
<keyword evidence="3" id="KW-1133">Transmembrane helix</keyword>
<dbReference type="InterPro" id="IPR004843">
    <property type="entry name" value="Calcineurin-like_PHP"/>
</dbReference>
<evidence type="ECO:0000313" key="14">
    <source>
        <dbReference type="Proteomes" id="UP000218377"/>
    </source>
</evidence>
<evidence type="ECO:0000313" key="7">
    <source>
        <dbReference type="EMBL" id="AOP52741.1"/>
    </source>
</evidence>
<dbReference type="Proteomes" id="UP000094793">
    <property type="component" value="Chromosome"/>
</dbReference>
<dbReference type="AlphaFoldDB" id="A0A1D7W134"/>
<dbReference type="Proteomes" id="UP000218620">
    <property type="component" value="Unassembled WGS sequence"/>
</dbReference>
<evidence type="ECO:0000259" key="5">
    <source>
        <dbReference type="Pfam" id="PF00149"/>
    </source>
</evidence>
<dbReference type="Gene3D" id="2.60.40.380">
    <property type="entry name" value="Purple acid phosphatase-like, N-terminal"/>
    <property type="match status" value="1"/>
</dbReference>
<evidence type="ECO:0000313" key="9">
    <source>
        <dbReference type="EMBL" id="PCC41686.1"/>
    </source>
</evidence>
<dbReference type="EMBL" id="RHFF01000002">
    <property type="protein sequence ID" value="TGD40314.1"/>
    <property type="molecule type" value="Genomic_DNA"/>
</dbReference>
<evidence type="ECO:0000313" key="15">
    <source>
        <dbReference type="Proteomes" id="UP000218620"/>
    </source>
</evidence>
<accession>A0A2H1ILK5</accession>
<dbReference type="InterPro" id="IPR029052">
    <property type="entry name" value="Metallo-depent_PP-like"/>
</dbReference>
<feature type="compositionally biased region" description="Low complexity" evidence="2">
    <location>
        <begin position="547"/>
        <end position="557"/>
    </location>
</feature>
<feature type="compositionally biased region" description="Low complexity" evidence="2">
    <location>
        <begin position="515"/>
        <end position="532"/>
    </location>
</feature>
<dbReference type="Pfam" id="PF16656">
    <property type="entry name" value="Pur_ac_phosph_N"/>
    <property type="match status" value="1"/>
</dbReference>
<feature type="domain" description="Calcineurin-like phosphoesterase" evidence="5">
    <location>
        <begin position="154"/>
        <end position="348"/>
    </location>
</feature>
<dbReference type="EMBL" id="CP017150">
    <property type="protein sequence ID" value="AOP52741.1"/>
    <property type="molecule type" value="Genomic_DNA"/>
</dbReference>
<dbReference type="PANTHER" id="PTHR45867:SF3">
    <property type="entry name" value="ACID PHOSPHATASE TYPE 7"/>
    <property type="match status" value="1"/>
</dbReference>
<evidence type="ECO:0000313" key="12">
    <source>
        <dbReference type="EMBL" id="TGD40314.1"/>
    </source>
</evidence>
<dbReference type="RefSeq" id="WP_069599687.1">
    <property type="nucleotide sequence ID" value="NZ_CP025331.1"/>
</dbReference>
<feature type="region of interest" description="Disordered" evidence="2">
    <location>
        <begin position="24"/>
        <end position="48"/>
    </location>
</feature>
<protein>
    <submittedName>
        <fullName evidence="12">LPXTG cell wall anchor domain-containing protein</fullName>
    </submittedName>
    <submittedName>
        <fullName evidence="10">LPXTG-motif cell wall anchor domain-containing protein</fullName>
    </submittedName>
    <submittedName>
        <fullName evidence="7">Peptidoglycan bound protein (LPXTG motif)</fullName>
    </submittedName>
</protein>
<dbReference type="PANTHER" id="PTHR45867">
    <property type="entry name" value="PURPLE ACID PHOSPHATASE"/>
    <property type="match status" value="1"/>
</dbReference>
<dbReference type="eggNOG" id="COG1409">
    <property type="taxonomic scope" value="Bacteria"/>
</dbReference>